<evidence type="ECO:0000256" key="3">
    <source>
        <dbReference type="ARBA" id="ARBA00022525"/>
    </source>
</evidence>
<evidence type="ECO:0008006" key="9">
    <source>
        <dbReference type="Google" id="ProtNLM"/>
    </source>
</evidence>
<dbReference type="Pfam" id="PF05823">
    <property type="entry name" value="Gp-FAR-1"/>
    <property type="match status" value="1"/>
</dbReference>
<name>A0A0B1RZK2_OESDE</name>
<protein>
    <recommendedName>
        <fullName evidence="9">Nematode fatty acid retinoid binding protein</fullName>
    </recommendedName>
</protein>
<keyword evidence="5" id="KW-0175">Coiled coil</keyword>
<evidence type="ECO:0000256" key="1">
    <source>
        <dbReference type="ARBA" id="ARBA00004613"/>
    </source>
</evidence>
<keyword evidence="8" id="KW-1185">Reference proteome</keyword>
<keyword evidence="3" id="KW-0964">Secreted</keyword>
<comment type="subcellular location">
    <subcellularLocation>
        <location evidence="1">Secreted</location>
    </subcellularLocation>
</comment>
<evidence type="ECO:0000313" key="8">
    <source>
        <dbReference type="Proteomes" id="UP000053660"/>
    </source>
</evidence>
<organism evidence="7 8">
    <name type="scientific">Oesophagostomum dentatum</name>
    <name type="common">Nodular worm</name>
    <dbReference type="NCBI Taxonomy" id="61180"/>
    <lineage>
        <taxon>Eukaryota</taxon>
        <taxon>Metazoa</taxon>
        <taxon>Ecdysozoa</taxon>
        <taxon>Nematoda</taxon>
        <taxon>Chromadorea</taxon>
        <taxon>Rhabditida</taxon>
        <taxon>Rhabditina</taxon>
        <taxon>Rhabditomorpha</taxon>
        <taxon>Strongyloidea</taxon>
        <taxon>Strongylidae</taxon>
        <taxon>Oesophagostomum</taxon>
    </lineage>
</organism>
<dbReference type="InterPro" id="IPR008632">
    <property type="entry name" value="Gp-FAR-1"/>
</dbReference>
<keyword evidence="6" id="KW-0446">Lipid-binding</keyword>
<reference evidence="7 8" key="1">
    <citation type="submission" date="2014-03" db="EMBL/GenBank/DDBJ databases">
        <title>Draft genome of the hookworm Oesophagostomum dentatum.</title>
        <authorList>
            <person name="Mitreva M."/>
        </authorList>
    </citation>
    <scope>NUCLEOTIDE SEQUENCE [LARGE SCALE GENOMIC DNA]</scope>
    <source>
        <strain evidence="7 8">OD-Hann</strain>
    </source>
</reference>
<evidence type="ECO:0000256" key="4">
    <source>
        <dbReference type="ARBA" id="ARBA00022729"/>
    </source>
</evidence>
<proteinExistence type="inferred from homology"/>
<dbReference type="Proteomes" id="UP000053660">
    <property type="component" value="Unassembled WGS sequence"/>
</dbReference>
<sequence>SPSLAKKLKSVLDAIHKKIEELGPEARGFATKFLEEDPEFIQKQRGGKKMKPGMVLLHYMNEYAKLSPEAKKDFSSKFPEVAAALSDPLLRILIYASQ</sequence>
<dbReference type="GO" id="GO:0005576">
    <property type="term" value="C:extracellular region"/>
    <property type="evidence" value="ECO:0007669"/>
    <property type="project" value="UniProtKB-SubCell"/>
</dbReference>
<evidence type="ECO:0000313" key="7">
    <source>
        <dbReference type="EMBL" id="KHJ77081.1"/>
    </source>
</evidence>
<evidence type="ECO:0000256" key="5">
    <source>
        <dbReference type="ARBA" id="ARBA00023054"/>
    </source>
</evidence>
<comment type="similarity">
    <text evidence="2">Belongs to the fatty-acid and retinol-binding protein (FARBP) family.</text>
</comment>
<evidence type="ECO:0000256" key="2">
    <source>
        <dbReference type="ARBA" id="ARBA00006648"/>
    </source>
</evidence>
<keyword evidence="4" id="KW-0732">Signal</keyword>
<accession>A0A0B1RZK2</accession>
<dbReference type="EMBL" id="KN611117">
    <property type="protein sequence ID" value="KHJ77081.1"/>
    <property type="molecule type" value="Genomic_DNA"/>
</dbReference>
<feature type="non-terminal residue" evidence="7">
    <location>
        <position position="1"/>
    </location>
</feature>
<dbReference type="Gene3D" id="1.20.120.1100">
    <property type="match status" value="1"/>
</dbReference>
<dbReference type="GO" id="GO:0008289">
    <property type="term" value="F:lipid binding"/>
    <property type="evidence" value="ECO:0007669"/>
    <property type="project" value="UniProtKB-KW"/>
</dbReference>
<gene>
    <name evidence="7" type="ORF">OESDEN_23299</name>
</gene>
<dbReference type="AlphaFoldDB" id="A0A0B1RZK2"/>
<evidence type="ECO:0000256" key="6">
    <source>
        <dbReference type="ARBA" id="ARBA00023121"/>
    </source>
</evidence>